<keyword evidence="13" id="KW-1185">Reference proteome</keyword>
<dbReference type="AlphaFoldDB" id="A0A0D6LVA3"/>
<comment type="subcellular location">
    <subcellularLocation>
        <location evidence="3">Cytoplasm</location>
    </subcellularLocation>
</comment>
<protein>
    <recommendedName>
        <fullName evidence="11">Cyanocobalamin reductase (cyanide-eliminating)</fullName>
    </recommendedName>
</protein>
<dbReference type="PANTHER" id="PTHR31457">
    <property type="entry name" value="METHYLMALONIC ACIDURIA AND HOMOCYSTINURIA TYPE C PROTEIN"/>
    <property type="match status" value="1"/>
</dbReference>
<evidence type="ECO:0000313" key="13">
    <source>
        <dbReference type="Proteomes" id="UP000054495"/>
    </source>
</evidence>
<evidence type="ECO:0000256" key="8">
    <source>
        <dbReference type="ARBA" id="ARBA00022827"/>
    </source>
</evidence>
<comment type="cofactor">
    <cofactor evidence="1">
        <name>FMN</name>
        <dbReference type="ChEBI" id="CHEBI:58210"/>
    </cofactor>
</comment>
<evidence type="ECO:0000256" key="5">
    <source>
        <dbReference type="ARBA" id="ARBA00022490"/>
    </source>
</evidence>
<organism evidence="12 13">
    <name type="scientific">Ancylostoma ceylanicum</name>
    <dbReference type="NCBI Taxonomy" id="53326"/>
    <lineage>
        <taxon>Eukaryota</taxon>
        <taxon>Metazoa</taxon>
        <taxon>Ecdysozoa</taxon>
        <taxon>Nematoda</taxon>
        <taxon>Chromadorea</taxon>
        <taxon>Rhabditida</taxon>
        <taxon>Rhabditina</taxon>
        <taxon>Rhabditomorpha</taxon>
        <taxon>Strongyloidea</taxon>
        <taxon>Ancylostomatidae</taxon>
        <taxon>Ancylostomatinae</taxon>
        <taxon>Ancylostoma</taxon>
    </lineage>
</organism>
<dbReference type="GO" id="GO:0071949">
    <property type="term" value="F:FAD binding"/>
    <property type="evidence" value="ECO:0007669"/>
    <property type="project" value="TreeGrafter"/>
</dbReference>
<dbReference type="GO" id="GO:0005737">
    <property type="term" value="C:cytoplasm"/>
    <property type="evidence" value="ECO:0007669"/>
    <property type="project" value="UniProtKB-SubCell"/>
</dbReference>
<evidence type="ECO:0000256" key="1">
    <source>
        <dbReference type="ARBA" id="ARBA00001917"/>
    </source>
</evidence>
<dbReference type="GO" id="GO:0032451">
    <property type="term" value="F:demethylase activity"/>
    <property type="evidence" value="ECO:0007669"/>
    <property type="project" value="TreeGrafter"/>
</dbReference>
<keyword evidence="8" id="KW-0274">FAD</keyword>
<evidence type="ECO:0000256" key="11">
    <source>
        <dbReference type="ARBA" id="ARBA00031313"/>
    </source>
</evidence>
<keyword evidence="10" id="KW-0560">Oxidoreductase</keyword>
<comment type="cofactor">
    <cofactor evidence="2">
        <name>FAD</name>
        <dbReference type="ChEBI" id="CHEBI:57692"/>
    </cofactor>
</comment>
<evidence type="ECO:0000313" key="12">
    <source>
        <dbReference type="EMBL" id="EPB75990.1"/>
    </source>
</evidence>
<reference evidence="12 13" key="1">
    <citation type="submission" date="2013-05" db="EMBL/GenBank/DDBJ databases">
        <title>Draft genome of the parasitic nematode Anyclostoma ceylanicum.</title>
        <authorList>
            <person name="Mitreva M."/>
        </authorList>
    </citation>
    <scope>NUCLEOTIDE SEQUENCE [LARGE SCALE GENOMIC DNA]</scope>
</reference>
<proteinExistence type="inferred from homology"/>
<dbReference type="Pfam" id="PF16690">
    <property type="entry name" value="MMACHC"/>
    <property type="match status" value="1"/>
</dbReference>
<keyword evidence="7" id="KW-0288">FMN</keyword>
<evidence type="ECO:0000256" key="3">
    <source>
        <dbReference type="ARBA" id="ARBA00004496"/>
    </source>
</evidence>
<evidence type="ECO:0000256" key="7">
    <source>
        <dbReference type="ARBA" id="ARBA00022643"/>
    </source>
</evidence>
<dbReference type="GO" id="GO:0033787">
    <property type="term" value="F:cyanocobalamin reductase (cyanide-eliminating) (NADP+) activity"/>
    <property type="evidence" value="ECO:0007669"/>
    <property type="project" value="TreeGrafter"/>
</dbReference>
<evidence type="ECO:0000256" key="9">
    <source>
        <dbReference type="ARBA" id="ARBA00022857"/>
    </source>
</evidence>
<evidence type="ECO:0000256" key="2">
    <source>
        <dbReference type="ARBA" id="ARBA00001974"/>
    </source>
</evidence>
<name>A0A0D6LVA3_9BILA</name>
<comment type="similarity">
    <text evidence="4">Belongs to the MMACHC family.</text>
</comment>
<dbReference type="CDD" id="cd12959">
    <property type="entry name" value="MMACHC-like"/>
    <property type="match status" value="1"/>
</dbReference>
<evidence type="ECO:0000256" key="4">
    <source>
        <dbReference type="ARBA" id="ARBA00007762"/>
    </source>
</evidence>
<sequence>MQMFSPSITQCTCSITGRKIGEYNKVVGEPFKLPHDPDSAAILIISTPNMFDVSFKRWFLMKCKELGSVEAVAENVSSPIQEFLEYRLEPLCRKFDALSVEYELLHDYSLWANRKPKILMQTCGHVSGAAFFYQPFQVGGEGWPPYLPKGKKKFIGLSLHPIYGGHFAFRSVFIFPNLRLVDFCAPKPLSILHSKEEIREALEKFNYGWQNSGYRDFGGPLKRYSTTQMAFFGVPPAERWEILRQWYEEP</sequence>
<dbReference type="Proteomes" id="UP000054495">
    <property type="component" value="Unassembled WGS sequence"/>
</dbReference>
<dbReference type="GO" id="GO:0009235">
    <property type="term" value="P:cobalamin metabolic process"/>
    <property type="evidence" value="ECO:0007669"/>
    <property type="project" value="TreeGrafter"/>
</dbReference>
<dbReference type="InterPro" id="IPR032037">
    <property type="entry name" value="MMACHC"/>
</dbReference>
<dbReference type="PANTHER" id="PTHR31457:SF2">
    <property type="entry name" value="CYANOCOBALAMIN REDUCTASE _ ALKYLCOBALAMIN DEALKYLASE"/>
    <property type="match status" value="1"/>
</dbReference>
<dbReference type="EMBL" id="KE124879">
    <property type="protein sequence ID" value="EPB75990.1"/>
    <property type="molecule type" value="Genomic_DNA"/>
</dbReference>
<keyword evidence="5" id="KW-0963">Cytoplasm</keyword>
<evidence type="ECO:0000256" key="10">
    <source>
        <dbReference type="ARBA" id="ARBA00023002"/>
    </source>
</evidence>
<keyword evidence="6" id="KW-0285">Flavoprotein</keyword>
<keyword evidence="9" id="KW-0521">NADP</keyword>
<gene>
    <name evidence="12" type="ORF">ANCCEY_04911</name>
</gene>
<evidence type="ECO:0000256" key="6">
    <source>
        <dbReference type="ARBA" id="ARBA00022630"/>
    </source>
</evidence>
<accession>A0A0D6LVA3</accession>